<name>K2K2G1_9GAMM</name>
<dbReference type="RefSeq" id="WP_008482717.1">
    <property type="nucleotide sequence ID" value="NZ_AMRI01000003.1"/>
</dbReference>
<keyword evidence="2" id="KW-1185">Reference proteome</keyword>
<protein>
    <submittedName>
        <fullName evidence="1">Uncharacterized protein</fullName>
    </submittedName>
</protein>
<reference evidence="1 2" key="1">
    <citation type="journal article" date="2012" name="J. Bacteriol.">
        <title>Genome Sequence of Gallaecimonas xiamenensis Type Strain 3-C-1.</title>
        <authorList>
            <person name="Lai Q."/>
            <person name="Wang L."/>
            <person name="Wang W."/>
            <person name="Shao Z."/>
        </authorList>
    </citation>
    <scope>NUCLEOTIDE SEQUENCE [LARGE SCALE GENOMIC DNA]</scope>
    <source>
        <strain evidence="1 2">3-C-1</strain>
    </source>
</reference>
<dbReference type="OrthoDB" id="8773193at2"/>
<organism evidence="1 2">
    <name type="scientific">Gallaecimonas xiamenensis 3-C-1</name>
    <dbReference type="NCBI Taxonomy" id="745411"/>
    <lineage>
        <taxon>Bacteria</taxon>
        <taxon>Pseudomonadati</taxon>
        <taxon>Pseudomonadota</taxon>
        <taxon>Gammaproteobacteria</taxon>
        <taxon>Enterobacterales</taxon>
        <taxon>Gallaecimonadaceae</taxon>
        <taxon>Gallaecimonas</taxon>
    </lineage>
</organism>
<gene>
    <name evidence="1" type="ORF">B3C1_02600</name>
</gene>
<dbReference type="AlphaFoldDB" id="K2K2G1"/>
<evidence type="ECO:0000313" key="1">
    <source>
        <dbReference type="EMBL" id="EKE77059.1"/>
    </source>
</evidence>
<sequence>MPKFRMPDGTFIEAASYSEARRQQQAARPGPGPVPVAVAAPPPVTARVELTPQDNFNHRSTIRFGVGEQIDINVVTVPPGQLAALGAVQWRVTGPAALANPAAIANTLICGDRPGAVMLELRTMGAVPRVLCSKRLEVVAPSDATMQQRPGTNTFHINGTASAGFKGNIFLQPVDVSFRWLQFREGGAPYEGTGSLALQEADLADIAGGQVRHPVLGTWLNVLGGNAATGSKVEGVDTVRSTALNPPFAAGTFTWAIPWFYRVQGHHGAHRFTTATHHEVVTNAGQMTISKKGVVVAHAAADPTSNF</sequence>
<proteinExistence type="predicted"/>
<evidence type="ECO:0000313" key="2">
    <source>
        <dbReference type="Proteomes" id="UP000006755"/>
    </source>
</evidence>
<accession>K2K2G1</accession>
<dbReference type="Proteomes" id="UP000006755">
    <property type="component" value="Unassembled WGS sequence"/>
</dbReference>
<comment type="caution">
    <text evidence="1">The sequence shown here is derived from an EMBL/GenBank/DDBJ whole genome shotgun (WGS) entry which is preliminary data.</text>
</comment>
<dbReference type="EMBL" id="AMRI01000003">
    <property type="protein sequence ID" value="EKE77059.1"/>
    <property type="molecule type" value="Genomic_DNA"/>
</dbReference>